<evidence type="ECO:0000256" key="1">
    <source>
        <dbReference type="ARBA" id="ARBA00022679"/>
    </source>
</evidence>
<dbReference type="InterPro" id="IPR011009">
    <property type="entry name" value="Kinase-like_dom_sf"/>
</dbReference>
<keyword evidence="4 5" id="KW-0067">ATP-binding</keyword>
<evidence type="ECO:0000256" key="8">
    <source>
        <dbReference type="SAM" id="Phobius"/>
    </source>
</evidence>
<keyword evidence="2 5" id="KW-0547">Nucleotide-binding</keyword>
<keyword evidence="3 10" id="KW-0418">Kinase</keyword>
<dbReference type="SUPFAM" id="SSF56112">
    <property type="entry name" value="Protein kinase-like (PK-like)"/>
    <property type="match status" value="1"/>
</dbReference>
<feature type="region of interest" description="Disordered" evidence="7">
    <location>
        <begin position="286"/>
        <end position="314"/>
    </location>
</feature>
<evidence type="ECO:0000256" key="4">
    <source>
        <dbReference type="ARBA" id="ARBA00022840"/>
    </source>
</evidence>
<dbReference type="Proteomes" id="UP001374893">
    <property type="component" value="Chromosome"/>
</dbReference>
<dbReference type="PROSITE" id="PS50011">
    <property type="entry name" value="PROTEIN_KINASE_DOM"/>
    <property type="match status" value="1"/>
</dbReference>
<dbReference type="PROSITE" id="PS00107">
    <property type="entry name" value="PROTEIN_KINASE_ATP"/>
    <property type="match status" value="1"/>
</dbReference>
<dbReference type="InterPro" id="IPR017441">
    <property type="entry name" value="Protein_kinase_ATP_BS"/>
</dbReference>
<gene>
    <name evidence="10" type="ORF">HAHE_02850</name>
</gene>
<dbReference type="EMBL" id="AP024702">
    <property type="protein sequence ID" value="BCX46377.1"/>
    <property type="molecule type" value="Genomic_DNA"/>
</dbReference>
<sequence>MKAASVCPDCGSPRQSSPSGDFCPACSLAVGLQGLDEPQEETIDEIAEKPGDTIGRFELVEEIGEGGFGVVFRAVQHKPVRRTVALKVIKPGMDTREVVARFEAERQALALMDHPHIAKVYDAGTTNYGRPFFAMEMVEGLPLTTFCDRHRLSIRDRLRLFVKICGGVQHAHQKGIIHRDLKPSNILVHPDDSGEPCPKIIDFGVAKAIGIELTEQTFFTMFGRLVGTPEYMSPEQAELNVVDVDTRSDIYSLGAILYELLTGSAPLSRDQLVKGGYDEMCRRIREQEPPRPSSYVATLDPEKRDAVAKRRDTDGPRLQRRLRGDLDWIVMRAVEKDRTRRYETAQGLGLDTGRHLEGLPVTAGPPSTSYRVGKFVRRHRVGVLVASFAILALIVGTVAQRLAYLENKRLAKEAAEKAIENERLAREAAERADEIKRELREKLILSARNNRTARDEGWLRDALDGIRQASEIELGEDLRNEALACLAGTDMEKNDLGVDLANPQTPVTFSRDHQLIAVARSNEQIEILRRSDGEKSAPSLVGTVSTGLPIRNSQLTFAGKGDRYLIIATDPALHPKLEVIDLQSGEVSLPATEIAHHSYDLLPGHRGLVIGKPDSLMFVDWTGEPVDEPLPLSRPPLSLSLSQATGQLAVGFSSPSGEVPEGSLSIFNPPYETSQPRSRSCTEPWLLQWSPRGKYLAIADAEKSLVVCEPDVPNSDEPLTGHQTRICWMAWGPEERHLATGTRSDRKIMLWDTCHWQKLCSHNALAGNFSFASDATRLGPVVANRELFTLAIRNSKVCHHAVGHRGHGGIVASAWDSHVSPRSTDKKNDHYSLAFATAGDDSVIIWSRDGTPLATFKNDVTKPAGLAFSEKQFYIAGEEGIVRRSLSTTDLTASMLGGRELDAFNRYRAFGITPCVMHVGPKQRFSDLEGCRQLDLTPDGRFLVTASNTGIWVVNTRDETKRLIDNAPPDTRFDIDSEGHWLAIADGKAANGVSVYPLPASGDASADNGKPFKFLDAPGTTVVEFSPDMEGNGVLLATGDSKNYRFWSVNDNFKERTELTIPNEMYVRPPRMVFSPRSTAVAFSYEEDKLQVRNPRTSPMDVLTMPSFDSQWPLAISSDGALIGTEGHDGLLYIWDLRAVRKEFDRLGIDWTNMEKFKTPLDMRILFKVIVQP</sequence>
<dbReference type="InterPro" id="IPR001680">
    <property type="entry name" value="WD40_rpt"/>
</dbReference>
<keyword evidence="8" id="KW-1133">Transmembrane helix</keyword>
<keyword evidence="11" id="KW-1185">Reference proteome</keyword>
<dbReference type="PROSITE" id="PS00108">
    <property type="entry name" value="PROTEIN_KINASE_ST"/>
    <property type="match status" value="1"/>
</dbReference>
<evidence type="ECO:0000256" key="5">
    <source>
        <dbReference type="PROSITE-ProRule" id="PRU10141"/>
    </source>
</evidence>
<dbReference type="InterPro" id="IPR000719">
    <property type="entry name" value="Prot_kinase_dom"/>
</dbReference>
<dbReference type="InterPro" id="IPR015943">
    <property type="entry name" value="WD40/YVTN_repeat-like_dom_sf"/>
</dbReference>
<dbReference type="InterPro" id="IPR008271">
    <property type="entry name" value="Ser/Thr_kinase_AS"/>
</dbReference>
<feature type="coiled-coil region" evidence="6">
    <location>
        <begin position="405"/>
        <end position="445"/>
    </location>
</feature>
<dbReference type="CDD" id="cd14014">
    <property type="entry name" value="STKc_PknB_like"/>
    <property type="match status" value="1"/>
</dbReference>
<dbReference type="PANTHER" id="PTHR43289">
    <property type="entry name" value="MITOGEN-ACTIVATED PROTEIN KINASE KINASE KINASE 20-RELATED"/>
    <property type="match status" value="1"/>
</dbReference>
<dbReference type="GO" id="GO:0016301">
    <property type="term" value="F:kinase activity"/>
    <property type="evidence" value="ECO:0007669"/>
    <property type="project" value="UniProtKB-KW"/>
</dbReference>
<dbReference type="Gene3D" id="1.10.510.10">
    <property type="entry name" value="Transferase(Phosphotransferase) domain 1"/>
    <property type="match status" value="1"/>
</dbReference>
<accession>A0ABN6GYK7</accession>
<dbReference type="Gene3D" id="3.30.200.20">
    <property type="entry name" value="Phosphorylase Kinase, domain 1"/>
    <property type="match status" value="1"/>
</dbReference>
<evidence type="ECO:0000256" key="2">
    <source>
        <dbReference type="ARBA" id="ARBA00022741"/>
    </source>
</evidence>
<evidence type="ECO:0000256" key="6">
    <source>
        <dbReference type="SAM" id="Coils"/>
    </source>
</evidence>
<reference evidence="10 11" key="1">
    <citation type="submission" date="2021-06" db="EMBL/GenBank/DDBJ databases">
        <title>Complete genome of Haloferula helveola possessing various polysaccharide degrading enzymes.</title>
        <authorList>
            <person name="Takami H."/>
            <person name="Huang C."/>
            <person name="Hamasaki K."/>
        </authorList>
    </citation>
    <scope>NUCLEOTIDE SEQUENCE [LARGE SCALE GENOMIC DNA]</scope>
    <source>
        <strain evidence="10 11">CN-1</strain>
    </source>
</reference>
<protein>
    <submittedName>
        <fullName evidence="10">Protein kinase</fullName>
    </submittedName>
</protein>
<proteinExistence type="predicted"/>
<feature type="compositionally biased region" description="Basic and acidic residues" evidence="7">
    <location>
        <begin position="300"/>
        <end position="314"/>
    </location>
</feature>
<organism evidence="10 11">
    <name type="scientific">Haloferula helveola</name>
    <dbReference type="NCBI Taxonomy" id="490095"/>
    <lineage>
        <taxon>Bacteria</taxon>
        <taxon>Pseudomonadati</taxon>
        <taxon>Verrucomicrobiota</taxon>
        <taxon>Verrucomicrobiia</taxon>
        <taxon>Verrucomicrobiales</taxon>
        <taxon>Verrucomicrobiaceae</taxon>
        <taxon>Haloferula</taxon>
    </lineage>
</organism>
<dbReference type="PANTHER" id="PTHR43289:SF6">
    <property type="entry name" value="SERINE_THREONINE-PROTEIN KINASE NEKL-3"/>
    <property type="match status" value="1"/>
</dbReference>
<dbReference type="Pfam" id="PF00069">
    <property type="entry name" value="Pkinase"/>
    <property type="match status" value="1"/>
</dbReference>
<dbReference type="SUPFAM" id="SSF82171">
    <property type="entry name" value="DPP6 N-terminal domain-like"/>
    <property type="match status" value="1"/>
</dbReference>
<name>A0ABN6GYK7_9BACT</name>
<evidence type="ECO:0000256" key="7">
    <source>
        <dbReference type="SAM" id="MobiDB-lite"/>
    </source>
</evidence>
<dbReference type="Pfam" id="PF00400">
    <property type="entry name" value="WD40"/>
    <property type="match status" value="1"/>
</dbReference>
<keyword evidence="6" id="KW-0175">Coiled coil</keyword>
<keyword evidence="8" id="KW-0472">Membrane</keyword>
<evidence type="ECO:0000256" key="3">
    <source>
        <dbReference type="ARBA" id="ARBA00022777"/>
    </source>
</evidence>
<feature type="domain" description="Protein kinase" evidence="9">
    <location>
        <begin position="57"/>
        <end position="358"/>
    </location>
</feature>
<evidence type="ECO:0000313" key="11">
    <source>
        <dbReference type="Proteomes" id="UP001374893"/>
    </source>
</evidence>
<dbReference type="RefSeq" id="WP_338687926.1">
    <property type="nucleotide sequence ID" value="NZ_AP024702.1"/>
</dbReference>
<dbReference type="SMART" id="SM00320">
    <property type="entry name" value="WD40"/>
    <property type="match status" value="6"/>
</dbReference>
<evidence type="ECO:0000313" key="10">
    <source>
        <dbReference type="EMBL" id="BCX46377.1"/>
    </source>
</evidence>
<dbReference type="SMART" id="SM00220">
    <property type="entry name" value="S_TKc"/>
    <property type="match status" value="1"/>
</dbReference>
<keyword evidence="8" id="KW-0812">Transmembrane</keyword>
<feature type="transmembrane region" description="Helical" evidence="8">
    <location>
        <begin position="381"/>
        <end position="399"/>
    </location>
</feature>
<keyword evidence="1" id="KW-0808">Transferase</keyword>
<feature type="binding site" evidence="5">
    <location>
        <position position="87"/>
    </location>
    <ligand>
        <name>ATP</name>
        <dbReference type="ChEBI" id="CHEBI:30616"/>
    </ligand>
</feature>
<evidence type="ECO:0000259" key="9">
    <source>
        <dbReference type="PROSITE" id="PS50011"/>
    </source>
</evidence>
<dbReference type="Gene3D" id="2.130.10.10">
    <property type="entry name" value="YVTN repeat-like/Quinoprotein amine dehydrogenase"/>
    <property type="match status" value="2"/>
</dbReference>